<sequence>MHSLRIDTGAGKKRGWYSGMVFEKLLNLFQNFRIVGVIARLTVKRRFKKLETSRKDGICGN</sequence>
<evidence type="ECO:0000313" key="1">
    <source>
        <dbReference type="EMBL" id="ALO27384.1"/>
    </source>
</evidence>
<dbReference type="PATRIC" id="fig|280505.15.peg.3100"/>
<organism evidence="1">
    <name type="scientific">Leptospira borgpetersenii serovar Ballum</name>
    <dbReference type="NCBI Taxonomy" id="280505"/>
    <lineage>
        <taxon>Bacteria</taxon>
        <taxon>Pseudomonadati</taxon>
        <taxon>Spirochaetota</taxon>
        <taxon>Spirochaetia</taxon>
        <taxon>Leptospirales</taxon>
        <taxon>Leptospiraceae</taxon>
        <taxon>Leptospira</taxon>
    </lineage>
</organism>
<protein>
    <submittedName>
        <fullName evidence="1">Uncharacterized protein</fullName>
    </submittedName>
</protein>
<dbReference type="AlphaFoldDB" id="A0A0S2IUT3"/>
<dbReference type="EMBL" id="CP012029">
    <property type="protein sequence ID" value="ALO27384.1"/>
    <property type="molecule type" value="Genomic_DNA"/>
</dbReference>
<reference evidence="1 2" key="1">
    <citation type="journal article" date="2015" name="PLoS Negl. Trop. Dis.">
        <title>Distribution of Plasmids in Distinct Leptospira Pathogenic Species.</title>
        <authorList>
            <person name="Wang Y."/>
            <person name="Zhuang X."/>
            <person name="Zhong Y."/>
            <person name="Zhang C."/>
            <person name="Zhang Y."/>
            <person name="Zeng L."/>
            <person name="Zhu Y."/>
            <person name="He P."/>
            <person name="Dong K."/>
            <person name="Pal U."/>
            <person name="Guo X."/>
            <person name="Qin J."/>
        </authorList>
    </citation>
    <scope>NUCLEOTIDE SEQUENCE [LARGE SCALE GENOMIC DNA]</scope>
    <source>
        <strain evidence="1 2">56604</strain>
    </source>
</reference>
<name>A0A0S2IUT3_LEPBO</name>
<accession>A0A0S2IUT3</accession>
<proteinExistence type="predicted"/>
<gene>
    <name evidence="1" type="ORF">LBBP_03179</name>
</gene>
<dbReference type="Proteomes" id="UP000058857">
    <property type="component" value="Chromosome 1"/>
</dbReference>
<evidence type="ECO:0000313" key="2">
    <source>
        <dbReference type="Proteomes" id="UP000058857"/>
    </source>
</evidence>